<protein>
    <submittedName>
        <fullName evidence="2">Uncharacterized protein</fullName>
    </submittedName>
</protein>
<proteinExistence type="predicted"/>
<gene>
    <name evidence="2" type="ORF">BRLA_c021290</name>
</gene>
<dbReference type="KEGG" id="blr:BRLA_c021290"/>
<keyword evidence="1" id="KW-0472">Membrane</keyword>
<name>A0A075RA69_BRELA</name>
<dbReference type="HOGENOM" id="CLU_2822643_0_0_9"/>
<evidence type="ECO:0000313" key="2">
    <source>
        <dbReference type="EMBL" id="AIG26450.1"/>
    </source>
</evidence>
<evidence type="ECO:0000313" key="3">
    <source>
        <dbReference type="Proteomes" id="UP000005850"/>
    </source>
</evidence>
<organism evidence="2 3">
    <name type="scientific">Brevibacillus laterosporus LMG 15441</name>
    <dbReference type="NCBI Taxonomy" id="1042163"/>
    <lineage>
        <taxon>Bacteria</taxon>
        <taxon>Bacillati</taxon>
        <taxon>Bacillota</taxon>
        <taxon>Bacilli</taxon>
        <taxon>Bacillales</taxon>
        <taxon>Paenibacillaceae</taxon>
        <taxon>Brevibacillus</taxon>
    </lineage>
</organism>
<accession>A0A075RA69</accession>
<dbReference type="EMBL" id="CP007806">
    <property type="protein sequence ID" value="AIG26450.1"/>
    <property type="molecule type" value="Genomic_DNA"/>
</dbReference>
<keyword evidence="1" id="KW-0812">Transmembrane</keyword>
<dbReference type="AlphaFoldDB" id="A0A075RA69"/>
<keyword evidence="1" id="KW-1133">Transmembrane helix</keyword>
<dbReference type="Proteomes" id="UP000005850">
    <property type="component" value="Chromosome"/>
</dbReference>
<sequence length="66" mass="7642">MQGYNVVPVLKRVLIVLVATPEFLFVMSIISIEFLYVEVHLSIKVPSNIFQKGLDRGRQITIFHKR</sequence>
<evidence type="ECO:0000256" key="1">
    <source>
        <dbReference type="SAM" id="Phobius"/>
    </source>
</evidence>
<reference evidence="2 3" key="1">
    <citation type="journal article" date="2011" name="J. Bacteriol.">
        <title>Genome sequence of Brevibacillus laterosporus LMG 15441, a pathogen of invertebrates.</title>
        <authorList>
            <person name="Djukic M."/>
            <person name="Poehlein A."/>
            <person name="Thurmer A."/>
            <person name="Daniel R."/>
        </authorList>
    </citation>
    <scope>NUCLEOTIDE SEQUENCE [LARGE SCALE GENOMIC DNA]</scope>
    <source>
        <strain evidence="2 3">LMG 15441</strain>
    </source>
</reference>
<feature type="transmembrane region" description="Helical" evidence="1">
    <location>
        <begin position="12"/>
        <end position="37"/>
    </location>
</feature>
<keyword evidence="3" id="KW-1185">Reference proteome</keyword>